<organism evidence="1 2">
    <name type="scientific">Saccharibacter floricola DSM 15669</name>
    <dbReference type="NCBI Taxonomy" id="1123227"/>
    <lineage>
        <taxon>Bacteria</taxon>
        <taxon>Pseudomonadati</taxon>
        <taxon>Pseudomonadota</taxon>
        <taxon>Alphaproteobacteria</taxon>
        <taxon>Acetobacterales</taxon>
        <taxon>Acetobacteraceae</taxon>
        <taxon>Saccharibacter</taxon>
    </lineage>
</organism>
<evidence type="ECO:0000313" key="2">
    <source>
        <dbReference type="Proteomes" id="UP001062901"/>
    </source>
</evidence>
<protein>
    <submittedName>
        <fullName evidence="1">Uncharacterized protein</fullName>
    </submittedName>
</protein>
<sequence>MTAALATLTPSHPLTRTLHIRRWESYNGLVLRGRMPPKDPALTEEATALLHQIDQALTPLSEEGTRRQLTLLVASLGQVIANPPSGQKMQQWIDIATLAMHDVPRHCWGKNALRRAMQRFTFMPSPAELHTLLHEEARDLREKRAQIALFLREPSSLTTSHDVFYDDAPSQ</sequence>
<keyword evidence="2" id="KW-1185">Reference proteome</keyword>
<comment type="caution">
    <text evidence="1">The sequence shown here is derived from an EMBL/GenBank/DDBJ whole genome shotgun (WGS) entry which is preliminary data.</text>
</comment>
<reference evidence="1" key="1">
    <citation type="submission" date="2013-04" db="EMBL/GenBank/DDBJ databases">
        <title>The genome sequencing project of 58 acetic acid bacteria.</title>
        <authorList>
            <person name="Okamoto-Kainuma A."/>
            <person name="Ishikawa M."/>
            <person name="Umino S."/>
            <person name="Koizumi Y."/>
            <person name="Shiwa Y."/>
            <person name="Yoshikawa H."/>
            <person name="Matsutani M."/>
            <person name="Matsushita K."/>
        </authorList>
    </citation>
    <scope>NUCLEOTIDE SEQUENCE</scope>
    <source>
        <strain evidence="1">DSM 15669</strain>
    </source>
</reference>
<evidence type="ECO:0000313" key="1">
    <source>
        <dbReference type="EMBL" id="GBQ06960.1"/>
    </source>
</evidence>
<dbReference type="EMBL" id="BAQD01000017">
    <property type="protein sequence ID" value="GBQ06960.1"/>
    <property type="molecule type" value="Genomic_DNA"/>
</dbReference>
<accession>A0ABQ0NZE1</accession>
<proteinExistence type="predicted"/>
<gene>
    <name evidence="1" type="ORF">AA15669_1168</name>
</gene>
<dbReference type="Proteomes" id="UP001062901">
    <property type="component" value="Unassembled WGS sequence"/>
</dbReference>
<name>A0ABQ0NZE1_9PROT</name>
<dbReference type="RefSeq" id="WP_018981216.1">
    <property type="nucleotide sequence ID" value="NZ_BAQD01000017.1"/>
</dbReference>